<reference evidence="4 5" key="1">
    <citation type="submission" date="2018-08" db="EMBL/GenBank/DDBJ databases">
        <title>Sequencing the genomes of 1000 actinobacteria strains.</title>
        <authorList>
            <person name="Klenk H.-P."/>
        </authorList>
    </citation>
    <scope>NUCLEOTIDE SEQUENCE [LARGE SCALE GENOMIC DNA]</scope>
    <source>
        <strain evidence="4 5">DSM 44099</strain>
    </source>
</reference>
<keyword evidence="5" id="KW-1185">Reference proteome</keyword>
<feature type="compositionally biased region" description="Polar residues" evidence="2">
    <location>
        <begin position="1"/>
        <end position="17"/>
    </location>
</feature>
<comment type="caution">
    <text evidence="4">The sequence shown here is derived from an EMBL/GenBank/DDBJ whole genome shotgun (WGS) entry which is preliminary data.</text>
</comment>
<sequence>MLAASTGGSEQVSTMPTRTWEGMTIPSPGVYRLDQAHKRVGFLARHMMVSPVRGEFREASAQIVVADDPLASSVSATIHTASLTTHNPDRDVHLTSPDFLDVVRFPTMEYRSNGMTWKGADDPIFQWARLRNNKLNRRATVPEPARGPVRFVLHGHLTVRDVTRPVDLQVDFGGARRDPYGQDIFGFSASAEIEREDYGLLWNVTLESGGVLVGKTVHIEIAGEALRA</sequence>
<protein>
    <submittedName>
        <fullName evidence="4">Polyisoprenoid-binding protein YceI</fullName>
    </submittedName>
</protein>
<evidence type="ECO:0000259" key="3">
    <source>
        <dbReference type="SMART" id="SM00867"/>
    </source>
</evidence>
<dbReference type="AlphaFoldDB" id="A0A3D9ZLQ4"/>
<gene>
    <name evidence="4" type="ORF">DFJ67_3786</name>
</gene>
<dbReference type="SMART" id="SM00867">
    <property type="entry name" value="YceI"/>
    <property type="match status" value="1"/>
</dbReference>
<name>A0A3D9ZLQ4_9ACTN</name>
<evidence type="ECO:0000256" key="2">
    <source>
        <dbReference type="SAM" id="MobiDB-lite"/>
    </source>
</evidence>
<organism evidence="4 5">
    <name type="scientific">Asanoa ferruginea</name>
    <dbReference type="NCBI Taxonomy" id="53367"/>
    <lineage>
        <taxon>Bacteria</taxon>
        <taxon>Bacillati</taxon>
        <taxon>Actinomycetota</taxon>
        <taxon>Actinomycetes</taxon>
        <taxon>Micromonosporales</taxon>
        <taxon>Micromonosporaceae</taxon>
        <taxon>Asanoa</taxon>
    </lineage>
</organism>
<dbReference type="InterPro" id="IPR036761">
    <property type="entry name" value="TTHA0802/YceI-like_sf"/>
</dbReference>
<proteinExistence type="inferred from homology"/>
<feature type="region of interest" description="Disordered" evidence="2">
    <location>
        <begin position="1"/>
        <end position="21"/>
    </location>
</feature>
<dbReference type="PANTHER" id="PTHR34406:SF1">
    <property type="entry name" value="PROTEIN YCEI"/>
    <property type="match status" value="1"/>
</dbReference>
<feature type="domain" description="Lipid/polyisoprenoid-binding YceI-like" evidence="3">
    <location>
        <begin position="30"/>
        <end position="226"/>
    </location>
</feature>
<dbReference type="PANTHER" id="PTHR34406">
    <property type="entry name" value="PROTEIN YCEI"/>
    <property type="match status" value="1"/>
</dbReference>
<dbReference type="InterPro" id="IPR007372">
    <property type="entry name" value="Lipid/polyisoprenoid-bd_YceI"/>
</dbReference>
<evidence type="ECO:0000313" key="4">
    <source>
        <dbReference type="EMBL" id="REF97779.1"/>
    </source>
</evidence>
<dbReference type="Gene3D" id="2.40.128.110">
    <property type="entry name" value="Lipid/polyisoprenoid-binding, YceI-like"/>
    <property type="match status" value="1"/>
</dbReference>
<dbReference type="Proteomes" id="UP000256913">
    <property type="component" value="Unassembled WGS sequence"/>
</dbReference>
<dbReference type="EMBL" id="QUMQ01000001">
    <property type="protein sequence ID" value="REF97779.1"/>
    <property type="molecule type" value="Genomic_DNA"/>
</dbReference>
<comment type="similarity">
    <text evidence="1">Belongs to the UPF0312 family.</text>
</comment>
<dbReference type="Pfam" id="PF04264">
    <property type="entry name" value="YceI"/>
    <property type="match status" value="1"/>
</dbReference>
<accession>A0A3D9ZLQ4</accession>
<evidence type="ECO:0000313" key="5">
    <source>
        <dbReference type="Proteomes" id="UP000256913"/>
    </source>
</evidence>
<evidence type="ECO:0000256" key="1">
    <source>
        <dbReference type="ARBA" id="ARBA00008812"/>
    </source>
</evidence>
<dbReference type="SUPFAM" id="SSF101874">
    <property type="entry name" value="YceI-like"/>
    <property type="match status" value="1"/>
</dbReference>